<dbReference type="GO" id="GO:0051537">
    <property type="term" value="F:2 iron, 2 sulfur cluster binding"/>
    <property type="evidence" value="ECO:0007669"/>
    <property type="project" value="UniProtKB-KW"/>
</dbReference>
<dbReference type="InterPro" id="IPR002888">
    <property type="entry name" value="2Fe-2S-bd"/>
</dbReference>
<dbReference type="PROSITE" id="PS00197">
    <property type="entry name" value="2FE2S_FER_1"/>
    <property type="match status" value="1"/>
</dbReference>
<accession>A0AAW7XJL3</accession>
<organism evidence="7 9">
    <name type="scientific">Neptunomonas phycophila</name>
    <dbReference type="NCBI Taxonomy" id="1572645"/>
    <lineage>
        <taxon>Bacteria</taxon>
        <taxon>Pseudomonadati</taxon>
        <taxon>Pseudomonadota</taxon>
        <taxon>Gammaproteobacteria</taxon>
        <taxon>Oceanospirillales</taxon>
        <taxon>Oceanospirillaceae</taxon>
        <taxon>Neptunomonas</taxon>
    </lineage>
</organism>
<dbReference type="PANTHER" id="PTHR44379:SF6">
    <property type="entry name" value="BLR6046 PROTEIN"/>
    <property type="match status" value="1"/>
</dbReference>
<dbReference type="Gene3D" id="1.10.150.120">
    <property type="entry name" value="[2Fe-2S]-binding domain"/>
    <property type="match status" value="1"/>
</dbReference>
<keyword evidence="3" id="KW-0560">Oxidoreductase</keyword>
<dbReference type="GO" id="GO:0016491">
    <property type="term" value="F:oxidoreductase activity"/>
    <property type="evidence" value="ECO:0007669"/>
    <property type="project" value="UniProtKB-KW"/>
</dbReference>
<dbReference type="GO" id="GO:0046872">
    <property type="term" value="F:metal ion binding"/>
    <property type="evidence" value="ECO:0007669"/>
    <property type="project" value="UniProtKB-KW"/>
</dbReference>
<name>A0AAW7XJL3_9GAMM</name>
<dbReference type="Gene3D" id="3.10.20.30">
    <property type="match status" value="1"/>
</dbReference>
<dbReference type="PROSITE" id="PS51085">
    <property type="entry name" value="2FE2S_FER_2"/>
    <property type="match status" value="1"/>
</dbReference>
<dbReference type="Pfam" id="PF01799">
    <property type="entry name" value="Fer2_2"/>
    <property type="match status" value="1"/>
</dbReference>
<keyword evidence="5" id="KW-0411">Iron-sulfur</keyword>
<proteinExistence type="predicted"/>
<evidence type="ECO:0000256" key="1">
    <source>
        <dbReference type="ARBA" id="ARBA00022714"/>
    </source>
</evidence>
<dbReference type="CDD" id="cd00207">
    <property type="entry name" value="fer2"/>
    <property type="match status" value="1"/>
</dbReference>
<dbReference type="SUPFAM" id="SSF47741">
    <property type="entry name" value="CO dehydrogenase ISP C-domain like"/>
    <property type="match status" value="1"/>
</dbReference>
<dbReference type="SUPFAM" id="SSF54292">
    <property type="entry name" value="2Fe-2S ferredoxin-like"/>
    <property type="match status" value="1"/>
</dbReference>
<keyword evidence="1" id="KW-0001">2Fe-2S</keyword>
<protein>
    <submittedName>
        <fullName evidence="7">(2Fe-2S)-binding protein</fullName>
    </submittedName>
</protein>
<dbReference type="EMBL" id="JAUOPG010000003">
    <property type="protein sequence ID" value="MDO6453247.1"/>
    <property type="molecule type" value="Genomic_DNA"/>
</dbReference>
<dbReference type="InterPro" id="IPR036010">
    <property type="entry name" value="2Fe-2S_ferredoxin-like_sf"/>
</dbReference>
<sequence>MSDQLIELTVNGERVKVSADPSTPLLYVLRNDRQLNGPKYGCGLGECGACTIHIDGKAARSCIVPLRAGVGREITTLEGLGGIGTLHVVQQAFVDEQAAQCGYCLNGMIMTTAAFLSHCTEIPDQAAIKDALKANLCRCGTHVEIIKAVETAAAVLFSSTSHFPDKEV</sequence>
<keyword evidence="10" id="KW-1185">Reference proteome</keyword>
<dbReference type="InterPro" id="IPR051452">
    <property type="entry name" value="Diverse_Oxidoreductases"/>
</dbReference>
<evidence type="ECO:0000313" key="9">
    <source>
        <dbReference type="Proteomes" id="UP001169862"/>
    </source>
</evidence>
<dbReference type="PANTHER" id="PTHR44379">
    <property type="entry name" value="OXIDOREDUCTASE WITH IRON-SULFUR SUBUNIT"/>
    <property type="match status" value="1"/>
</dbReference>
<dbReference type="InterPro" id="IPR006058">
    <property type="entry name" value="2Fe2S_fd_BS"/>
</dbReference>
<gene>
    <name evidence="7" type="ORF">Q4490_06695</name>
    <name evidence="8" type="ORF">Q8W30_10035</name>
</gene>
<keyword evidence="2" id="KW-0479">Metal-binding</keyword>
<keyword evidence="4" id="KW-0408">Iron</keyword>
<evidence type="ECO:0000313" key="7">
    <source>
        <dbReference type="EMBL" id="MDO6453247.1"/>
    </source>
</evidence>
<evidence type="ECO:0000256" key="4">
    <source>
        <dbReference type="ARBA" id="ARBA00023004"/>
    </source>
</evidence>
<evidence type="ECO:0000313" key="8">
    <source>
        <dbReference type="EMBL" id="MDP2522907.1"/>
    </source>
</evidence>
<evidence type="ECO:0000313" key="10">
    <source>
        <dbReference type="Proteomes" id="UP001177341"/>
    </source>
</evidence>
<evidence type="ECO:0000259" key="6">
    <source>
        <dbReference type="PROSITE" id="PS51085"/>
    </source>
</evidence>
<dbReference type="Proteomes" id="UP001177341">
    <property type="component" value="Unassembled WGS sequence"/>
</dbReference>
<evidence type="ECO:0000256" key="5">
    <source>
        <dbReference type="ARBA" id="ARBA00023014"/>
    </source>
</evidence>
<evidence type="ECO:0000256" key="2">
    <source>
        <dbReference type="ARBA" id="ARBA00022723"/>
    </source>
</evidence>
<dbReference type="InterPro" id="IPR001041">
    <property type="entry name" value="2Fe-2S_ferredoxin-type"/>
</dbReference>
<dbReference type="InterPro" id="IPR036884">
    <property type="entry name" value="2Fe-2S-bd_dom_sf"/>
</dbReference>
<dbReference type="EMBL" id="JAUYVO010000006">
    <property type="protein sequence ID" value="MDP2522907.1"/>
    <property type="molecule type" value="Genomic_DNA"/>
</dbReference>
<reference evidence="7" key="1">
    <citation type="submission" date="2023-07" db="EMBL/GenBank/DDBJ databases">
        <title>Genome content predicts the carbon catabolic preferences of heterotrophic bacteria.</title>
        <authorList>
            <person name="Gralka M."/>
        </authorList>
    </citation>
    <scope>NUCLEOTIDE SEQUENCE</scope>
    <source>
        <strain evidence="8">5G01</strain>
        <strain evidence="7">I2M16</strain>
    </source>
</reference>
<comment type="caution">
    <text evidence="7">The sequence shown here is derived from an EMBL/GenBank/DDBJ whole genome shotgun (WGS) entry which is preliminary data.</text>
</comment>
<dbReference type="RefSeq" id="WP_215151577.1">
    <property type="nucleotide sequence ID" value="NZ_CAXHZV010000013.1"/>
</dbReference>
<dbReference type="InterPro" id="IPR012675">
    <property type="entry name" value="Beta-grasp_dom_sf"/>
</dbReference>
<evidence type="ECO:0000256" key="3">
    <source>
        <dbReference type="ARBA" id="ARBA00023002"/>
    </source>
</evidence>
<dbReference type="Pfam" id="PF00111">
    <property type="entry name" value="Fer2"/>
    <property type="match status" value="1"/>
</dbReference>
<dbReference type="AlphaFoldDB" id="A0AAW7XJL3"/>
<dbReference type="Proteomes" id="UP001169862">
    <property type="component" value="Unassembled WGS sequence"/>
</dbReference>
<feature type="domain" description="2Fe-2S ferredoxin-type" evidence="6">
    <location>
        <begin position="4"/>
        <end position="80"/>
    </location>
</feature>